<keyword evidence="3" id="KW-1185">Reference proteome</keyword>
<evidence type="ECO:0000313" key="2">
    <source>
        <dbReference type="EMBL" id="GBF44565.1"/>
    </source>
</evidence>
<proteinExistence type="predicted"/>
<comment type="caution">
    <text evidence="2">The sequence shown here is derived from an EMBL/GenBank/DDBJ whole genome shotgun (WGS) entry which is preliminary data.</text>
</comment>
<feature type="coiled-coil region" evidence="1">
    <location>
        <begin position="138"/>
        <end position="165"/>
    </location>
</feature>
<name>A0A2P2DIW5_9LEPT</name>
<accession>A0A2P2DIW5</accession>
<protein>
    <submittedName>
        <fullName evidence="2">Uncharacterized protein</fullName>
    </submittedName>
</protein>
<keyword evidence="1" id="KW-0175">Coiled coil</keyword>
<evidence type="ECO:0000313" key="3">
    <source>
        <dbReference type="Proteomes" id="UP000245206"/>
    </source>
</evidence>
<dbReference type="EMBL" id="BFAZ01000015">
    <property type="protein sequence ID" value="GBF44565.1"/>
    <property type="molecule type" value="Genomic_DNA"/>
</dbReference>
<sequence length="254" mass="29791">MLSNITEGLFKSFTLDHLSEVNSLIKDLELHQNAKQPLAILNRLQIAILNKLEIPFRKIYGQWNGYGYPTLGRSIDLRNGVMIQEIIELLNNLHNFYSGKTIKRKQKRKIITEEDNIKAWANRLAKLVNASNDETLNMLTMEEALEIAEAKIQNRERKIEKLAKKQFEKYSKPRQHLINILSRKKPLQRIENISQAKEILEDYYKYNKANYYKILKDKSKLTEFGIITFQEIDDDSNSNMTSKLNSILKLDYNQ</sequence>
<dbReference type="AlphaFoldDB" id="A0A2P2DIW5"/>
<dbReference type="Proteomes" id="UP000245206">
    <property type="component" value="Unassembled WGS sequence"/>
</dbReference>
<gene>
    <name evidence="2" type="ORF">LPTSP2_38680</name>
</gene>
<reference evidence="3" key="1">
    <citation type="journal article" date="2019" name="Microbiol. Immunol.">
        <title>Molecular and phenotypic characterization of Leptospira johnsonii sp. nov., Leptospira ellinghausenii sp. nov. and Leptospira ryugenii sp. nov. isolated from soil and water in Japan.</title>
        <authorList>
            <person name="Masuzawa T."/>
            <person name="Saito M."/>
            <person name="Nakao R."/>
            <person name="Nikaido Y."/>
            <person name="Matsumoto M."/>
            <person name="Ogawa M."/>
            <person name="Yokoyama M."/>
            <person name="Hidaka Y."/>
            <person name="Tomita J."/>
            <person name="Sakakibara K."/>
            <person name="Suzuki K."/>
            <person name="Yasuda S."/>
            <person name="Sato H."/>
            <person name="Yamaguchi M."/>
            <person name="Yoshida S.I."/>
            <person name="Koizumi N."/>
            <person name="Kawamura Y."/>
        </authorList>
    </citation>
    <scope>NUCLEOTIDE SEQUENCE [LARGE SCALE GENOMIC DNA]</scope>
    <source>
        <strain evidence="3">E18</strain>
    </source>
</reference>
<evidence type="ECO:0000256" key="1">
    <source>
        <dbReference type="SAM" id="Coils"/>
    </source>
</evidence>
<organism evidence="2 3">
    <name type="scientific">Leptospira ellinghausenii</name>
    <dbReference type="NCBI Taxonomy" id="1917822"/>
    <lineage>
        <taxon>Bacteria</taxon>
        <taxon>Pseudomonadati</taxon>
        <taxon>Spirochaetota</taxon>
        <taxon>Spirochaetia</taxon>
        <taxon>Leptospirales</taxon>
        <taxon>Leptospiraceae</taxon>
        <taxon>Leptospira</taxon>
    </lineage>
</organism>
<dbReference type="RefSeq" id="WP_108961535.1">
    <property type="nucleotide sequence ID" value="NZ_BFAZ01000015.1"/>
</dbReference>